<feature type="compositionally biased region" description="Low complexity" evidence="1">
    <location>
        <begin position="1"/>
        <end position="10"/>
    </location>
</feature>
<reference evidence="2 3" key="1">
    <citation type="journal article" date="2019" name="Int. J. Syst. Evol. Microbiol.">
        <title>The Global Catalogue of Microorganisms (GCM) 10K type strain sequencing project: providing services to taxonomists for standard genome sequencing and annotation.</title>
        <authorList>
            <consortium name="The Broad Institute Genomics Platform"/>
            <consortium name="The Broad Institute Genome Sequencing Center for Infectious Disease"/>
            <person name="Wu L."/>
            <person name="Ma J."/>
        </authorList>
    </citation>
    <scope>NUCLEOTIDE SEQUENCE [LARGE SCALE GENOMIC DNA]</scope>
    <source>
        <strain evidence="2 3">GX26</strain>
    </source>
</reference>
<evidence type="ECO:0000256" key="1">
    <source>
        <dbReference type="SAM" id="MobiDB-lite"/>
    </source>
</evidence>
<feature type="compositionally biased region" description="Basic and acidic residues" evidence="1">
    <location>
        <begin position="11"/>
        <end position="25"/>
    </location>
</feature>
<feature type="region of interest" description="Disordered" evidence="1">
    <location>
        <begin position="1"/>
        <end position="25"/>
    </location>
</feature>
<dbReference type="EMBL" id="JBHSXN010000004">
    <property type="protein sequence ID" value="MFC6954936.1"/>
    <property type="molecule type" value="Genomic_DNA"/>
</dbReference>
<dbReference type="AlphaFoldDB" id="A0ABD5VIP0"/>
<name>A0ABD5VIP0_9EURY</name>
<evidence type="ECO:0008006" key="4">
    <source>
        <dbReference type="Google" id="ProtNLM"/>
    </source>
</evidence>
<keyword evidence="3" id="KW-1185">Reference proteome</keyword>
<proteinExistence type="predicted"/>
<evidence type="ECO:0000313" key="2">
    <source>
        <dbReference type="EMBL" id="MFC6954936.1"/>
    </source>
</evidence>
<accession>A0ABD5VIP0</accession>
<sequence length="141" mass="15831">MTNHTPPTDQTHTHTTDNEQNERDANRFDTLSGFQRAILRALDATHPQASETATSIREMLRSYSHYDADEPSSSRFYPTKLCLEDRNWVCIQHGLEDARRRHYHLTRPAIQVLTAITAVELGHNTTTQPDTTTADAGGDAG</sequence>
<dbReference type="RefSeq" id="WP_336351874.1">
    <property type="nucleotide sequence ID" value="NZ_JAZAQL010000004.1"/>
</dbReference>
<organism evidence="2 3">
    <name type="scientific">Halorubellus litoreus</name>
    <dbReference type="NCBI Taxonomy" id="755308"/>
    <lineage>
        <taxon>Archaea</taxon>
        <taxon>Methanobacteriati</taxon>
        <taxon>Methanobacteriota</taxon>
        <taxon>Stenosarchaea group</taxon>
        <taxon>Halobacteria</taxon>
        <taxon>Halobacteriales</taxon>
        <taxon>Halorubellaceae</taxon>
        <taxon>Halorubellus</taxon>
    </lineage>
</organism>
<comment type="caution">
    <text evidence="2">The sequence shown here is derived from an EMBL/GenBank/DDBJ whole genome shotgun (WGS) entry which is preliminary data.</text>
</comment>
<gene>
    <name evidence="2" type="ORF">ACFQGB_18880</name>
</gene>
<evidence type="ECO:0000313" key="3">
    <source>
        <dbReference type="Proteomes" id="UP001596395"/>
    </source>
</evidence>
<dbReference type="Proteomes" id="UP001596395">
    <property type="component" value="Unassembled WGS sequence"/>
</dbReference>
<protein>
    <recommendedName>
        <fullName evidence="4">Transcriptional regulator PadR-like family protein</fullName>
    </recommendedName>
</protein>